<reference evidence="3 4" key="1">
    <citation type="journal article" date="2016" name="Nat. Commun.">
        <title>Thousands of microbial genomes shed light on interconnected biogeochemical processes in an aquifer system.</title>
        <authorList>
            <person name="Anantharaman K."/>
            <person name="Brown C.T."/>
            <person name="Hug L.A."/>
            <person name="Sharon I."/>
            <person name="Castelle C.J."/>
            <person name="Probst A.J."/>
            <person name="Thomas B.C."/>
            <person name="Singh A."/>
            <person name="Wilkins M.J."/>
            <person name="Karaoz U."/>
            <person name="Brodie E.L."/>
            <person name="Williams K.H."/>
            <person name="Hubbard S.S."/>
            <person name="Banfield J.F."/>
        </authorList>
    </citation>
    <scope>NUCLEOTIDE SEQUENCE [LARGE SCALE GENOMIC DNA]</scope>
</reference>
<dbReference type="InterPro" id="IPR011990">
    <property type="entry name" value="TPR-like_helical_dom_sf"/>
</dbReference>
<keyword evidence="2" id="KW-0812">Transmembrane</keyword>
<dbReference type="Gene3D" id="1.25.40.10">
    <property type="entry name" value="Tetratricopeptide repeat domain"/>
    <property type="match status" value="1"/>
</dbReference>
<accession>A0A1G1L2P8</accession>
<dbReference type="Pfam" id="PF00515">
    <property type="entry name" value="TPR_1"/>
    <property type="match status" value="1"/>
</dbReference>
<dbReference type="SUPFAM" id="SSF48452">
    <property type="entry name" value="TPR-like"/>
    <property type="match status" value="1"/>
</dbReference>
<name>A0A1G1L2P8_9BACT</name>
<gene>
    <name evidence="3" type="ORF">A3G33_06820</name>
</gene>
<keyword evidence="2" id="KW-0472">Membrane</keyword>
<dbReference type="SMART" id="SM00028">
    <property type="entry name" value="TPR"/>
    <property type="match status" value="2"/>
</dbReference>
<feature type="repeat" description="TPR" evidence="1">
    <location>
        <begin position="71"/>
        <end position="104"/>
    </location>
</feature>
<evidence type="ECO:0000313" key="3">
    <source>
        <dbReference type="EMBL" id="OGW99394.1"/>
    </source>
</evidence>
<keyword evidence="1" id="KW-0802">TPR repeat</keyword>
<dbReference type="PROSITE" id="PS50005">
    <property type="entry name" value="TPR"/>
    <property type="match status" value="1"/>
</dbReference>
<dbReference type="InterPro" id="IPR019734">
    <property type="entry name" value="TPR_rpt"/>
</dbReference>
<dbReference type="Pfam" id="PF06347">
    <property type="entry name" value="SH3_4"/>
    <property type="match status" value="1"/>
</dbReference>
<evidence type="ECO:0000256" key="1">
    <source>
        <dbReference type="PROSITE-ProRule" id="PRU00339"/>
    </source>
</evidence>
<sequence length="262" mass="29564">MRKANLKYGTNLVNAILVFALVVSLNGFVFASEDARQQALFQQANGLYGEGEFEKASAAYEKLIETGGPTSECYYNLGNAYFKSGKTGQAILNFERARRILPRDPDILTNLNYAKRTIEYEIKDSRNWYARKMSDGLQYVTGGECWLLAMIGYFLLILSLLIRLLRRKATVISLFNIFIFVIFLLLSAPLMMKYSSLGTENHAIVITPEVEVHYGPSQSDRIAFRLVEGLDVSVTDSKEDWCRVRLNDGQSGWLVKANVEAI</sequence>
<evidence type="ECO:0000313" key="4">
    <source>
        <dbReference type="Proteomes" id="UP000178187"/>
    </source>
</evidence>
<dbReference type="Gene3D" id="2.30.30.40">
    <property type="entry name" value="SH3 Domains"/>
    <property type="match status" value="1"/>
</dbReference>
<proteinExistence type="predicted"/>
<dbReference type="InterPro" id="IPR010466">
    <property type="entry name" value="DUF1058"/>
</dbReference>
<keyword evidence="2" id="KW-1133">Transmembrane helix</keyword>
<dbReference type="AlphaFoldDB" id="A0A1G1L2P8"/>
<feature type="transmembrane region" description="Helical" evidence="2">
    <location>
        <begin position="172"/>
        <end position="192"/>
    </location>
</feature>
<organism evidence="3 4">
    <name type="scientific">Candidatus Danuiimicrobium aquiferis</name>
    <dbReference type="NCBI Taxonomy" id="1801832"/>
    <lineage>
        <taxon>Bacteria</taxon>
        <taxon>Pseudomonadati</taxon>
        <taxon>Candidatus Omnitrophota</taxon>
        <taxon>Candidatus Danuiimicrobium</taxon>
    </lineage>
</organism>
<feature type="transmembrane region" description="Helical" evidence="2">
    <location>
        <begin position="146"/>
        <end position="165"/>
    </location>
</feature>
<dbReference type="Proteomes" id="UP000178187">
    <property type="component" value="Unassembled WGS sequence"/>
</dbReference>
<feature type="transmembrane region" description="Helical" evidence="2">
    <location>
        <begin position="12"/>
        <end position="31"/>
    </location>
</feature>
<dbReference type="EMBL" id="MHFR01000008">
    <property type="protein sequence ID" value="OGW99394.1"/>
    <property type="molecule type" value="Genomic_DNA"/>
</dbReference>
<evidence type="ECO:0000256" key="2">
    <source>
        <dbReference type="SAM" id="Phobius"/>
    </source>
</evidence>
<comment type="caution">
    <text evidence="3">The sequence shown here is derived from an EMBL/GenBank/DDBJ whole genome shotgun (WGS) entry which is preliminary data.</text>
</comment>
<protein>
    <submittedName>
        <fullName evidence="3">Uncharacterized protein</fullName>
    </submittedName>
</protein>